<evidence type="ECO:0000259" key="1">
    <source>
        <dbReference type="Pfam" id="PF13480"/>
    </source>
</evidence>
<dbReference type="Proteomes" id="UP001597512">
    <property type="component" value="Unassembled WGS sequence"/>
</dbReference>
<dbReference type="InterPro" id="IPR038740">
    <property type="entry name" value="BioF2-like_GNAT_dom"/>
</dbReference>
<name>A0ABW6AN26_9BACT</name>
<sequence length="341" mass="39485">MAITIRILPRNKINSLAWDACIANSHQRILYGYSWYLDIVLPAPFWKWVGAVIANETGQYQTVMPIPLRRKVVAGITCAWVVHQPFFCQFLGVFSRQETLDPMPFFRVMQQRFRYGSTVSMRQQPDTSLSFDTVRAATTHTLALSVGYDTIYQNYTHDRKQNLRRARREMSTAVNWTIVESTDPEPLLTLFRENHADNIDGGVTDWAYAVVRNLVIELSKRNLITLRYACCDGRIEAGTLFVQEGNRIIYLFNAGSEIGRRRNARTLLIDQMIREQAGHNDADEPLVFDFESPEKLAIREFYQSFGTSEEPFWEMRWNRLNPVENVLRRLLSAVRSGSKIF</sequence>
<keyword evidence="2" id="KW-0808">Transferase</keyword>
<feature type="domain" description="BioF2-like acetyltransferase" evidence="1">
    <location>
        <begin position="159"/>
        <end position="277"/>
    </location>
</feature>
<dbReference type="EC" id="2.3.1.-" evidence="2"/>
<accession>A0ABW6AN26</accession>
<dbReference type="SUPFAM" id="SSF55729">
    <property type="entry name" value="Acyl-CoA N-acyltransferases (Nat)"/>
    <property type="match status" value="1"/>
</dbReference>
<protein>
    <submittedName>
        <fullName evidence="2">GNAT family N-acetyltransferase</fullName>
        <ecNumber evidence="2">2.3.1.-</ecNumber>
    </submittedName>
</protein>
<dbReference type="InterPro" id="IPR016181">
    <property type="entry name" value="Acyl_CoA_acyltransferase"/>
</dbReference>
<proteinExistence type="predicted"/>
<dbReference type="Pfam" id="PF13480">
    <property type="entry name" value="Acetyltransf_6"/>
    <property type="match status" value="1"/>
</dbReference>
<reference evidence="3" key="1">
    <citation type="journal article" date="2019" name="Int. J. Syst. Evol. Microbiol.">
        <title>The Global Catalogue of Microorganisms (GCM) 10K type strain sequencing project: providing services to taxonomists for standard genome sequencing and annotation.</title>
        <authorList>
            <consortium name="The Broad Institute Genomics Platform"/>
            <consortium name="The Broad Institute Genome Sequencing Center for Infectious Disease"/>
            <person name="Wu L."/>
            <person name="Ma J."/>
        </authorList>
    </citation>
    <scope>NUCLEOTIDE SEQUENCE [LARGE SCALE GENOMIC DNA]</scope>
    <source>
        <strain evidence="3">KCTC 52490</strain>
    </source>
</reference>
<keyword evidence="2" id="KW-0012">Acyltransferase</keyword>
<keyword evidence="3" id="KW-1185">Reference proteome</keyword>
<dbReference type="EMBL" id="JBHUOM010000019">
    <property type="protein sequence ID" value="MFD2935615.1"/>
    <property type="molecule type" value="Genomic_DNA"/>
</dbReference>
<comment type="caution">
    <text evidence="2">The sequence shown here is derived from an EMBL/GenBank/DDBJ whole genome shotgun (WGS) entry which is preliminary data.</text>
</comment>
<dbReference type="RefSeq" id="WP_381503697.1">
    <property type="nucleotide sequence ID" value="NZ_JBHUOM010000019.1"/>
</dbReference>
<evidence type="ECO:0000313" key="3">
    <source>
        <dbReference type="Proteomes" id="UP001597512"/>
    </source>
</evidence>
<organism evidence="2 3">
    <name type="scientific">Spirosoma flavum</name>
    <dbReference type="NCBI Taxonomy" id="2048557"/>
    <lineage>
        <taxon>Bacteria</taxon>
        <taxon>Pseudomonadati</taxon>
        <taxon>Bacteroidota</taxon>
        <taxon>Cytophagia</taxon>
        <taxon>Cytophagales</taxon>
        <taxon>Cytophagaceae</taxon>
        <taxon>Spirosoma</taxon>
    </lineage>
</organism>
<dbReference type="GO" id="GO:0016746">
    <property type="term" value="F:acyltransferase activity"/>
    <property type="evidence" value="ECO:0007669"/>
    <property type="project" value="UniProtKB-KW"/>
</dbReference>
<evidence type="ECO:0000313" key="2">
    <source>
        <dbReference type="EMBL" id="MFD2935615.1"/>
    </source>
</evidence>
<gene>
    <name evidence="2" type="ORF">ACFS25_17665</name>
</gene>
<dbReference type="Gene3D" id="3.40.630.30">
    <property type="match status" value="1"/>
</dbReference>